<dbReference type="InterPro" id="IPR036526">
    <property type="entry name" value="C-N_Hydrolase_sf"/>
</dbReference>
<dbReference type="AlphaFoldDB" id="A0A8E6EW07"/>
<evidence type="ECO:0000256" key="5">
    <source>
        <dbReference type="ARBA" id="ARBA00022692"/>
    </source>
</evidence>
<feature type="transmembrane region" description="Helical" evidence="9">
    <location>
        <begin position="55"/>
        <end position="73"/>
    </location>
</feature>
<dbReference type="InterPro" id="IPR045378">
    <property type="entry name" value="LNT_N"/>
</dbReference>
<keyword evidence="12" id="KW-1185">Reference proteome</keyword>
<accession>A0A8E6EW07</accession>
<reference evidence="11" key="1">
    <citation type="submission" date="2021-05" db="EMBL/GenBank/DDBJ databases">
        <title>Complete genome sequence of the cellulolytic planctomycete Telmatocola sphagniphila SP2T and characterization of the first cellulase from planctomycetes.</title>
        <authorList>
            <person name="Rakitin A.L."/>
            <person name="Beletsky A.V."/>
            <person name="Naumoff D.G."/>
            <person name="Kulichevskaya I.S."/>
            <person name="Mardanov A.V."/>
            <person name="Ravin N.V."/>
            <person name="Dedysh S.N."/>
        </authorList>
    </citation>
    <scope>NUCLEOTIDE SEQUENCE</scope>
    <source>
        <strain evidence="11">SP2T</strain>
    </source>
</reference>
<dbReference type="NCBIfam" id="TIGR00546">
    <property type="entry name" value="lnt"/>
    <property type="match status" value="1"/>
</dbReference>
<evidence type="ECO:0000313" key="11">
    <source>
        <dbReference type="EMBL" id="QVL33307.1"/>
    </source>
</evidence>
<dbReference type="GO" id="GO:0042158">
    <property type="term" value="P:lipoprotein biosynthetic process"/>
    <property type="evidence" value="ECO:0007669"/>
    <property type="project" value="UniProtKB-UniRule"/>
</dbReference>
<keyword evidence="6 9" id="KW-1133">Transmembrane helix</keyword>
<comment type="subcellular location">
    <subcellularLocation>
        <location evidence="1 9">Cell membrane</location>
        <topology evidence="1 9">Multi-pass membrane protein</topology>
    </subcellularLocation>
</comment>
<sequence>MNCNCSRTRNLLSLLSGLMLYACFYPLNLGLVLGWVALVPLLIAVLNSETRRQAILTSLFAGLAFYVPVLQWMRVAHPAMYATWLGLALYCTFYLIVVMLLTRSLVRKGLPLWFVLPMIWTLGEYIRSHFPTGFSFLESIGFRTHVGFGWYHLGYSQRDNFLFSQLAKYTGIYGLTWVLVLVNCVLALWIQRYLSASSKMVYSNRRSLILATVGALLVVIGVHFSAINDGINDAVSLKSTLSHELKVKLIQTNIPQDIKNARGDEMLHQFLSLGDAAARERPDLIIWPETTCPDEWLDAETPSKRASLPVEFSKRQAMLREYLTNRFHSNILVGLNGLVYESKEVEWKYNSALFLNEDGTRDQRYDKMHLVPFGEYVPLRQTFPWMKMFTPYDHDYSCKPGETWTRFDLKKEDRDFHFGVMICYEDSDASMAREAVSRSIDAGEPLDFLVNISNDGWFNGTSEHEEHLSICRFRAIETRRPVVRAVNMGISAVIDEFGVVKKLPGDNYSSSKKVQAIVSDTLKLYDTATDKTIYVRFGDWVPGICFLCLFGCLIWSRVRAKAV</sequence>
<feature type="transmembrane region" description="Helical" evidence="9">
    <location>
        <begin position="207"/>
        <end position="227"/>
    </location>
</feature>
<dbReference type="PANTHER" id="PTHR38686:SF1">
    <property type="entry name" value="APOLIPOPROTEIN N-ACYLTRANSFERASE"/>
    <property type="match status" value="1"/>
</dbReference>
<evidence type="ECO:0000259" key="10">
    <source>
        <dbReference type="PROSITE" id="PS50263"/>
    </source>
</evidence>
<name>A0A8E6EW07_9BACT</name>
<dbReference type="KEGG" id="tsph:KIH39_05170"/>
<comment type="function">
    <text evidence="9">Catalyzes the phospholipid dependent N-acylation of the N-terminal cysteine of apolipoprotein, the last step in lipoprotein maturation.</text>
</comment>
<feature type="transmembrane region" description="Helical" evidence="9">
    <location>
        <begin position="79"/>
        <end position="102"/>
    </location>
</feature>
<dbReference type="Pfam" id="PF00795">
    <property type="entry name" value="CN_hydrolase"/>
    <property type="match status" value="1"/>
</dbReference>
<feature type="transmembrane region" description="Helical" evidence="9">
    <location>
        <begin position="18"/>
        <end position="43"/>
    </location>
</feature>
<keyword evidence="4 9" id="KW-0808">Transferase</keyword>
<evidence type="ECO:0000256" key="3">
    <source>
        <dbReference type="ARBA" id="ARBA00022475"/>
    </source>
</evidence>
<evidence type="ECO:0000256" key="6">
    <source>
        <dbReference type="ARBA" id="ARBA00022989"/>
    </source>
</evidence>
<dbReference type="InterPro" id="IPR003010">
    <property type="entry name" value="C-N_Hydrolase"/>
</dbReference>
<dbReference type="PROSITE" id="PS50263">
    <property type="entry name" value="CN_HYDROLASE"/>
    <property type="match status" value="1"/>
</dbReference>
<dbReference type="CDD" id="cd07571">
    <property type="entry name" value="ALP_N-acyl_transferase"/>
    <property type="match status" value="1"/>
</dbReference>
<comment type="similarity">
    <text evidence="2 9">Belongs to the CN hydrolase family. Apolipoprotein N-acyltransferase subfamily.</text>
</comment>
<evidence type="ECO:0000256" key="1">
    <source>
        <dbReference type="ARBA" id="ARBA00004651"/>
    </source>
</evidence>
<comment type="catalytic activity">
    <reaction evidence="9">
        <text>N-terminal S-1,2-diacyl-sn-glyceryl-L-cysteinyl-[lipoprotein] + a glycerophospholipid = N-acyl-S-1,2-diacyl-sn-glyceryl-L-cysteinyl-[lipoprotein] + a 2-acyl-sn-glycero-3-phospholipid + H(+)</text>
        <dbReference type="Rhea" id="RHEA:48228"/>
        <dbReference type="Rhea" id="RHEA-COMP:14681"/>
        <dbReference type="Rhea" id="RHEA-COMP:14684"/>
        <dbReference type="ChEBI" id="CHEBI:15378"/>
        <dbReference type="ChEBI" id="CHEBI:136912"/>
        <dbReference type="ChEBI" id="CHEBI:140656"/>
        <dbReference type="ChEBI" id="CHEBI:140657"/>
        <dbReference type="ChEBI" id="CHEBI:140660"/>
        <dbReference type="EC" id="2.3.1.269"/>
    </reaction>
</comment>
<evidence type="ECO:0000256" key="4">
    <source>
        <dbReference type="ARBA" id="ARBA00022679"/>
    </source>
</evidence>
<gene>
    <name evidence="9 11" type="primary">lnt</name>
    <name evidence="11" type="ORF">KIH39_05170</name>
</gene>
<evidence type="ECO:0000256" key="7">
    <source>
        <dbReference type="ARBA" id="ARBA00023136"/>
    </source>
</evidence>
<evidence type="ECO:0000256" key="8">
    <source>
        <dbReference type="ARBA" id="ARBA00023315"/>
    </source>
</evidence>
<dbReference type="PANTHER" id="PTHR38686">
    <property type="entry name" value="APOLIPOPROTEIN N-ACYLTRANSFERASE"/>
    <property type="match status" value="1"/>
</dbReference>
<dbReference type="PROSITE" id="PS51257">
    <property type="entry name" value="PROKAR_LIPOPROTEIN"/>
    <property type="match status" value="1"/>
</dbReference>
<organism evidence="11 12">
    <name type="scientific">Telmatocola sphagniphila</name>
    <dbReference type="NCBI Taxonomy" id="1123043"/>
    <lineage>
        <taxon>Bacteria</taxon>
        <taxon>Pseudomonadati</taxon>
        <taxon>Planctomycetota</taxon>
        <taxon>Planctomycetia</taxon>
        <taxon>Gemmatales</taxon>
        <taxon>Gemmataceae</taxon>
    </lineage>
</organism>
<keyword evidence="8 9" id="KW-0012">Acyltransferase</keyword>
<dbReference type="GO" id="GO:0005886">
    <property type="term" value="C:plasma membrane"/>
    <property type="evidence" value="ECO:0007669"/>
    <property type="project" value="UniProtKB-SubCell"/>
</dbReference>
<dbReference type="Proteomes" id="UP000676194">
    <property type="component" value="Chromosome"/>
</dbReference>
<evidence type="ECO:0000256" key="2">
    <source>
        <dbReference type="ARBA" id="ARBA00010065"/>
    </source>
</evidence>
<dbReference type="Gene3D" id="3.60.110.10">
    <property type="entry name" value="Carbon-nitrogen hydrolase"/>
    <property type="match status" value="1"/>
</dbReference>
<dbReference type="InterPro" id="IPR004563">
    <property type="entry name" value="Apolipo_AcylTrfase"/>
</dbReference>
<dbReference type="HAMAP" id="MF_01148">
    <property type="entry name" value="Lnt"/>
    <property type="match status" value="1"/>
</dbReference>
<dbReference type="SUPFAM" id="SSF56317">
    <property type="entry name" value="Carbon-nitrogen hydrolase"/>
    <property type="match status" value="1"/>
</dbReference>
<keyword evidence="7 9" id="KW-0472">Membrane</keyword>
<dbReference type="UniPathway" id="UPA00666"/>
<evidence type="ECO:0000313" key="12">
    <source>
        <dbReference type="Proteomes" id="UP000676194"/>
    </source>
</evidence>
<feature type="transmembrane region" description="Helical" evidence="9">
    <location>
        <begin position="172"/>
        <end position="195"/>
    </location>
</feature>
<comment type="pathway">
    <text evidence="9">Protein modification; lipoprotein biosynthesis (N-acyl transfer).</text>
</comment>
<dbReference type="EMBL" id="CP074694">
    <property type="protein sequence ID" value="QVL33307.1"/>
    <property type="molecule type" value="Genomic_DNA"/>
</dbReference>
<keyword evidence="5 9" id="KW-0812">Transmembrane</keyword>
<protein>
    <recommendedName>
        <fullName evidence="9">Apolipoprotein N-acyltransferase</fullName>
        <shortName evidence="9">ALP N-acyltransferase</shortName>
        <ecNumber evidence="9">2.3.1.269</ecNumber>
    </recommendedName>
</protein>
<feature type="transmembrane region" description="Helical" evidence="9">
    <location>
        <begin position="109"/>
        <end position="126"/>
    </location>
</feature>
<feature type="transmembrane region" description="Helical" evidence="9">
    <location>
        <begin position="540"/>
        <end position="558"/>
    </location>
</feature>
<dbReference type="GO" id="GO:0016410">
    <property type="term" value="F:N-acyltransferase activity"/>
    <property type="evidence" value="ECO:0007669"/>
    <property type="project" value="UniProtKB-UniRule"/>
</dbReference>
<evidence type="ECO:0000256" key="9">
    <source>
        <dbReference type="HAMAP-Rule" id="MF_01148"/>
    </source>
</evidence>
<proteinExistence type="inferred from homology"/>
<feature type="domain" description="CN hydrolase" evidence="10">
    <location>
        <begin position="245"/>
        <end position="524"/>
    </location>
</feature>
<dbReference type="Pfam" id="PF20154">
    <property type="entry name" value="LNT_N"/>
    <property type="match status" value="1"/>
</dbReference>
<dbReference type="EC" id="2.3.1.269" evidence="9"/>
<keyword evidence="3 9" id="KW-1003">Cell membrane</keyword>
<dbReference type="RefSeq" id="WP_213498197.1">
    <property type="nucleotide sequence ID" value="NZ_CP074694.1"/>
</dbReference>